<reference evidence="1" key="1">
    <citation type="submission" date="2023-05" db="EMBL/GenBank/DDBJ databases">
        <authorList>
            <person name="Nardi F."/>
            <person name="Carapelli A."/>
            <person name="Cucini C."/>
        </authorList>
    </citation>
    <scope>NUCLEOTIDE SEQUENCE</scope>
    <source>
        <strain evidence="1">DMR45628</strain>
        <tissue evidence="1">Testes</tissue>
    </source>
</reference>
<proteinExistence type="predicted"/>
<sequence length="337" mass="39497">MQAGGVKFTQEERIFLLTSYIKQDAHFQTIFAEFGQQFPNRRNVRRLYMKFQRTGSVADAPRAGRPRSMTTEANMETVALSYVEEANISARRLAKELQISDRSIRRMLKRMKYRVYRPRLIHALHEDDFDRRLEFFFIFLCSFFVSRESVRSEVCVFVMEDHSIPGPSKKVRYGDPDFEETILKWAEEEYCSDFSEEDDGMSDGEAILSEHDSESEIEVEENEDNDLSELDFVNPCDEENSNQIDTISRYYYGKNRFKWSSNPAFVRTTRTLQHNIVLKCPGLKNNIAVGSDPLTAWKMLFTYNILHVILQWTNASIAKFRTKFKHNSSDLRNMDII</sequence>
<dbReference type="PANTHER" id="PTHR47326:SF1">
    <property type="entry name" value="HTH PSQ-TYPE DOMAIN-CONTAINING PROTEIN"/>
    <property type="match status" value="1"/>
</dbReference>
<reference evidence="1 2" key="2">
    <citation type="journal article" date="2024" name="BMC Genomics">
        <title>De novo assembly and annotation of Popillia japonica's genome with initial clues to its potential as an invasive pest.</title>
        <authorList>
            <person name="Cucini C."/>
            <person name="Boschi S."/>
            <person name="Funari R."/>
            <person name="Cardaioli E."/>
            <person name="Iannotti N."/>
            <person name="Marturano G."/>
            <person name="Paoli F."/>
            <person name="Bruttini M."/>
            <person name="Carapelli A."/>
            <person name="Frati F."/>
            <person name="Nardi F."/>
        </authorList>
    </citation>
    <scope>NUCLEOTIDE SEQUENCE [LARGE SCALE GENOMIC DNA]</scope>
    <source>
        <strain evidence="1">DMR45628</strain>
    </source>
</reference>
<protein>
    <submittedName>
        <fullName evidence="1">Helix-turn-helix domain (DUF4817)</fullName>
    </submittedName>
</protein>
<evidence type="ECO:0000313" key="1">
    <source>
        <dbReference type="EMBL" id="KAK9708051.1"/>
    </source>
</evidence>
<name>A0AAW1JV96_POPJA</name>
<organism evidence="1 2">
    <name type="scientific">Popillia japonica</name>
    <name type="common">Japanese beetle</name>
    <dbReference type="NCBI Taxonomy" id="7064"/>
    <lineage>
        <taxon>Eukaryota</taxon>
        <taxon>Metazoa</taxon>
        <taxon>Ecdysozoa</taxon>
        <taxon>Arthropoda</taxon>
        <taxon>Hexapoda</taxon>
        <taxon>Insecta</taxon>
        <taxon>Pterygota</taxon>
        <taxon>Neoptera</taxon>
        <taxon>Endopterygota</taxon>
        <taxon>Coleoptera</taxon>
        <taxon>Polyphaga</taxon>
        <taxon>Scarabaeiformia</taxon>
        <taxon>Scarabaeidae</taxon>
        <taxon>Rutelinae</taxon>
        <taxon>Popillia</taxon>
    </lineage>
</organism>
<gene>
    <name evidence="1" type="ORF">QE152_g27446</name>
</gene>
<dbReference type="EMBL" id="JASPKY010000337">
    <property type="protein sequence ID" value="KAK9708051.1"/>
    <property type="molecule type" value="Genomic_DNA"/>
</dbReference>
<accession>A0AAW1JV96</accession>
<dbReference type="AlphaFoldDB" id="A0AAW1JV96"/>
<comment type="caution">
    <text evidence="1">The sequence shown here is derived from an EMBL/GenBank/DDBJ whole genome shotgun (WGS) entry which is preliminary data.</text>
</comment>
<keyword evidence="2" id="KW-1185">Reference proteome</keyword>
<evidence type="ECO:0000313" key="2">
    <source>
        <dbReference type="Proteomes" id="UP001458880"/>
    </source>
</evidence>
<dbReference type="Proteomes" id="UP001458880">
    <property type="component" value="Unassembled WGS sequence"/>
</dbReference>
<dbReference type="EMBL" id="JASPKY010000337">
    <property type="protein sequence ID" value="KAK9708050.1"/>
    <property type="molecule type" value="Genomic_DNA"/>
</dbReference>
<dbReference type="PANTHER" id="PTHR47326">
    <property type="entry name" value="TRANSPOSABLE ELEMENT TC3 TRANSPOSASE-LIKE PROTEIN"/>
    <property type="match status" value="1"/>
</dbReference>